<evidence type="ECO:0000256" key="1">
    <source>
        <dbReference type="ARBA" id="ARBA00003618"/>
    </source>
</evidence>
<evidence type="ECO:0000256" key="9">
    <source>
        <dbReference type="PIRNR" id="PIRNR003128"/>
    </source>
</evidence>
<reference evidence="12 13" key="1">
    <citation type="submission" date="2019-10" db="EMBL/GenBank/DDBJ databases">
        <title>Draft whole-genome sequence of the purple nonsulfur photosynthetic bacterium Roseospira navarrensis DSM 15114.</title>
        <authorList>
            <person name="Kyndt J.A."/>
            <person name="Meyer T.E."/>
        </authorList>
    </citation>
    <scope>NUCLEOTIDE SEQUENCE [LARGE SCALE GENOMIC DNA]</scope>
    <source>
        <strain evidence="12 13">DSM 15114</strain>
    </source>
</reference>
<feature type="coiled-coil region" evidence="10">
    <location>
        <begin position="174"/>
        <end position="201"/>
    </location>
</feature>
<evidence type="ECO:0000256" key="2">
    <source>
        <dbReference type="ARBA" id="ARBA00009441"/>
    </source>
</evidence>
<dbReference type="GO" id="GO:0006310">
    <property type="term" value="P:DNA recombination"/>
    <property type="evidence" value="ECO:0007669"/>
    <property type="project" value="InterPro"/>
</dbReference>
<comment type="function">
    <text evidence="1 9">May be involved in recombinational repair of damaged DNA.</text>
</comment>
<dbReference type="InterPro" id="IPR027417">
    <property type="entry name" value="P-loop_NTPase"/>
</dbReference>
<dbReference type="PANTHER" id="PTHR11059">
    <property type="entry name" value="DNA REPAIR PROTEIN RECN"/>
    <property type="match status" value="1"/>
</dbReference>
<dbReference type="PANTHER" id="PTHR11059:SF0">
    <property type="entry name" value="DNA REPAIR PROTEIN RECN"/>
    <property type="match status" value="1"/>
</dbReference>
<dbReference type="FunFam" id="3.40.50.300:FF:000319">
    <property type="entry name" value="DNA repair protein RecN"/>
    <property type="match status" value="1"/>
</dbReference>
<evidence type="ECO:0000256" key="7">
    <source>
        <dbReference type="ARBA" id="ARBA00023204"/>
    </source>
</evidence>
<evidence type="ECO:0000313" key="12">
    <source>
        <dbReference type="EMBL" id="MQX36892.1"/>
    </source>
</evidence>
<evidence type="ECO:0000256" key="3">
    <source>
        <dbReference type="ARBA" id="ARBA00021315"/>
    </source>
</evidence>
<dbReference type="EMBL" id="WIVE01000028">
    <property type="protein sequence ID" value="MQX36892.1"/>
    <property type="molecule type" value="Genomic_DNA"/>
</dbReference>
<dbReference type="GO" id="GO:0005524">
    <property type="term" value="F:ATP binding"/>
    <property type="evidence" value="ECO:0007669"/>
    <property type="project" value="UniProtKB-KW"/>
</dbReference>
<dbReference type="SUPFAM" id="SSF52540">
    <property type="entry name" value="P-loop containing nucleoside triphosphate hydrolases"/>
    <property type="match status" value="2"/>
</dbReference>
<name>A0A7X2D4R8_9PROT</name>
<keyword evidence="13" id="KW-1185">Reference proteome</keyword>
<keyword evidence="4" id="KW-0547">Nucleotide-binding</keyword>
<dbReference type="AlphaFoldDB" id="A0A7X2D4R8"/>
<dbReference type="NCBIfam" id="NF008121">
    <property type="entry name" value="PRK10869.1"/>
    <property type="match status" value="1"/>
</dbReference>
<evidence type="ECO:0000256" key="6">
    <source>
        <dbReference type="ARBA" id="ARBA00022840"/>
    </source>
</evidence>
<organism evidence="12 13">
    <name type="scientific">Roseospira navarrensis</name>
    <dbReference type="NCBI Taxonomy" id="140058"/>
    <lineage>
        <taxon>Bacteria</taxon>
        <taxon>Pseudomonadati</taxon>
        <taxon>Pseudomonadota</taxon>
        <taxon>Alphaproteobacteria</taxon>
        <taxon>Rhodospirillales</taxon>
        <taxon>Rhodospirillaceae</taxon>
        <taxon>Roseospira</taxon>
    </lineage>
</organism>
<evidence type="ECO:0000256" key="4">
    <source>
        <dbReference type="ARBA" id="ARBA00022741"/>
    </source>
</evidence>
<evidence type="ECO:0000256" key="5">
    <source>
        <dbReference type="ARBA" id="ARBA00022763"/>
    </source>
</evidence>
<evidence type="ECO:0000256" key="10">
    <source>
        <dbReference type="SAM" id="Coils"/>
    </source>
</evidence>
<keyword evidence="10" id="KW-0175">Coiled coil</keyword>
<evidence type="ECO:0000256" key="8">
    <source>
        <dbReference type="ARBA" id="ARBA00033408"/>
    </source>
</evidence>
<keyword evidence="5 9" id="KW-0227">DNA damage</keyword>
<evidence type="ECO:0000313" key="13">
    <source>
        <dbReference type="Proteomes" id="UP000434582"/>
    </source>
</evidence>
<dbReference type="FunFam" id="3.40.50.300:FF:000356">
    <property type="entry name" value="DNA repair protein RecN"/>
    <property type="match status" value="1"/>
</dbReference>
<dbReference type="CDD" id="cd03241">
    <property type="entry name" value="ABC_RecN"/>
    <property type="match status" value="2"/>
</dbReference>
<keyword evidence="7 9" id="KW-0234">DNA repair</keyword>
<comment type="caution">
    <text evidence="12">The sequence shown here is derived from an EMBL/GenBank/DDBJ whole genome shotgun (WGS) entry which is preliminary data.</text>
</comment>
<dbReference type="RefSeq" id="WP_153343818.1">
    <property type="nucleotide sequence ID" value="NZ_WIVE01000028.1"/>
</dbReference>
<accession>A0A7X2D4R8</accession>
<gene>
    <name evidence="12" type="primary">recN</name>
    <name evidence="12" type="ORF">GHC57_10230</name>
</gene>
<dbReference type="GO" id="GO:0043590">
    <property type="term" value="C:bacterial nucleoid"/>
    <property type="evidence" value="ECO:0007669"/>
    <property type="project" value="TreeGrafter"/>
</dbReference>
<evidence type="ECO:0000259" key="11">
    <source>
        <dbReference type="Pfam" id="PF02463"/>
    </source>
</evidence>
<comment type="similarity">
    <text evidence="2 9">Belongs to the RecN family.</text>
</comment>
<feature type="domain" description="RecF/RecN/SMC N-terminal" evidence="11">
    <location>
        <begin position="15"/>
        <end position="508"/>
    </location>
</feature>
<dbReference type="Gene3D" id="3.40.50.300">
    <property type="entry name" value="P-loop containing nucleotide triphosphate hydrolases"/>
    <property type="match status" value="2"/>
</dbReference>
<dbReference type="InterPro" id="IPR003395">
    <property type="entry name" value="RecF/RecN/SMC_N"/>
</dbReference>
<dbReference type="PIRSF" id="PIRSF003128">
    <property type="entry name" value="RecN"/>
    <property type="match status" value="1"/>
</dbReference>
<dbReference type="OrthoDB" id="9806954at2"/>
<dbReference type="GO" id="GO:0009432">
    <property type="term" value="P:SOS response"/>
    <property type="evidence" value="ECO:0007669"/>
    <property type="project" value="TreeGrafter"/>
</dbReference>
<proteinExistence type="inferred from homology"/>
<keyword evidence="6" id="KW-0067">ATP-binding</keyword>
<dbReference type="GO" id="GO:0006281">
    <property type="term" value="P:DNA repair"/>
    <property type="evidence" value="ECO:0007669"/>
    <property type="project" value="UniProtKB-KW"/>
</dbReference>
<sequence length="573" mass="60816">MLVSLSIRDVVLIARLDLAFADGLGVLTGETGAGKSILLDSLGLALGARADSGLVRAGADRLSVTAQFDIGPDHPVHALLAEQDMDTGEDLLVLRRSVGADGRSRAWVNDQPASVGLLRRLGDTLVEIHGQFDTHGLLDPGTHRGVLDAHGSLGKAREVCQTAWERWRAAKRVHAAALRDLEQARAREDELRAMLTELEVLNPKPGEEEALAEKRARLMDGEKLAAGLNEALAALSEPADAERAVQAAQRALERLADLHGATVSPIAEGLERAAIEIAEARNALDHAAADIDLDPQHLDQVEERLFALRGLARKHGVEVDALAGLMADTRATLDALEAGGGDIARLARDEQAAREGYLAAARVLSEGRAAAARTLDDAVAVELPPLKLDKARFVTRVEPLEEREWGPDGLDRVAFEVATNPGATPGPIHRIASGGELARFMLALKVVLARASTVPTLVFDEVDTGIGGATAAAVGERLARLARDVQVLVVTHSPQVAATGHHHWRVEKGSEAEATVTRVVPLSDGERREEIARMLSGATITAEARAAAETLLKAGAAPQMHFDLSTPEPPQTP</sequence>
<dbReference type="InterPro" id="IPR004604">
    <property type="entry name" value="DNA_recomb/repair_RecN"/>
</dbReference>
<dbReference type="NCBIfam" id="TIGR00634">
    <property type="entry name" value="recN"/>
    <property type="match status" value="1"/>
</dbReference>
<protein>
    <recommendedName>
        <fullName evidence="3 9">DNA repair protein RecN</fullName>
    </recommendedName>
    <alternativeName>
        <fullName evidence="8 9">Recombination protein N</fullName>
    </alternativeName>
</protein>
<dbReference type="Proteomes" id="UP000434582">
    <property type="component" value="Unassembled WGS sequence"/>
</dbReference>
<dbReference type="Pfam" id="PF02463">
    <property type="entry name" value="SMC_N"/>
    <property type="match status" value="1"/>
</dbReference>